<name>A0AAE0FES2_9CHLO</name>
<organism evidence="3 4">
    <name type="scientific">Cymbomonas tetramitiformis</name>
    <dbReference type="NCBI Taxonomy" id="36881"/>
    <lineage>
        <taxon>Eukaryota</taxon>
        <taxon>Viridiplantae</taxon>
        <taxon>Chlorophyta</taxon>
        <taxon>Pyramimonadophyceae</taxon>
        <taxon>Pyramimonadales</taxon>
        <taxon>Pyramimonadaceae</taxon>
        <taxon>Cymbomonas</taxon>
    </lineage>
</organism>
<sequence>YAPLPEEVGLELKVEIYPRAHDEQGKVTELDVMGAVTQPVGLGPELLGWLNQACKQGPQGFPVSLNYEKGGSDPATLWLGGAVVSLVGDGQQKIFGLHTMGHGNDVKVTAVAMQPSKCSVSITYNCTVANAEDRDRLVMMGQWHSETVSRAFSDGEQRQHANNILAAAFDLIPPSREASEASEKWSSAQRKTIVDNTQAMEELVTQFQDQIAGLRSQNEKLLEAVDQVDSKVLAGAADNDSASGKEHEISELAGKLSAMKEELSAMREQNTQAEALLTQEKDSWERRALAAEQEAPKAAELQAACGERDELRKRAGSVESELANAMRENAALEGRLEEALATVFRLEDLSASQQTVEQLERERDEWKSRADAAEAQAAANAGAPSAEHMEEAKREVDMWKDRAAAAEEKVAASIEEMKAMEQKMEEIKHEVETWQNLSAAAEAKALASVEEMKALEDQALQERTDLEASWRTRLLQVEKSLQATEEQLERVEFQLAEHAAEKEIEGAASPEMATMTMTLAASGSAPPACGHDHGGHDHHAPQSEETIKLLEELEARAEMAEEQARDAAQAAQGAAKAALEAEERMEQMEREIETAIEQVVQAESSKDTLQKQVAELKEKLAHAMPTNSVVQNKMAEEAARKVLEKQIVELQGRVDEAEEAALAAEQNCEKLEEGSLELREMVKAVEAQRAELQEEYESLDAQVQEAATQLVDYEEVSAAGMVDG</sequence>
<feature type="coiled-coil region" evidence="1">
    <location>
        <begin position="543"/>
        <end position="716"/>
    </location>
</feature>
<evidence type="ECO:0000313" key="3">
    <source>
        <dbReference type="EMBL" id="KAK3258021.1"/>
    </source>
</evidence>
<reference evidence="3 4" key="1">
    <citation type="journal article" date="2015" name="Genome Biol. Evol.">
        <title>Comparative Genomics of a Bacterivorous Green Alga Reveals Evolutionary Causalities and Consequences of Phago-Mixotrophic Mode of Nutrition.</title>
        <authorList>
            <person name="Burns J.A."/>
            <person name="Paasch A."/>
            <person name="Narechania A."/>
            <person name="Kim E."/>
        </authorList>
    </citation>
    <scope>NUCLEOTIDE SEQUENCE [LARGE SCALE GENOMIC DNA]</scope>
    <source>
        <strain evidence="3 4">PLY_AMNH</strain>
    </source>
</reference>
<feature type="region of interest" description="Disordered" evidence="2">
    <location>
        <begin position="352"/>
        <end position="390"/>
    </location>
</feature>
<comment type="caution">
    <text evidence="3">The sequence shown here is derived from an EMBL/GenBank/DDBJ whole genome shotgun (WGS) entry which is preliminary data.</text>
</comment>
<dbReference type="AlphaFoldDB" id="A0AAE0FES2"/>
<accession>A0AAE0FES2</accession>
<keyword evidence="1" id="KW-0175">Coiled coil</keyword>
<evidence type="ECO:0000313" key="4">
    <source>
        <dbReference type="Proteomes" id="UP001190700"/>
    </source>
</evidence>
<feature type="compositionally biased region" description="Low complexity" evidence="2">
    <location>
        <begin position="373"/>
        <end position="386"/>
    </location>
</feature>
<feature type="non-terminal residue" evidence="3">
    <location>
        <position position="1"/>
    </location>
</feature>
<feature type="compositionally biased region" description="Basic and acidic residues" evidence="2">
    <location>
        <begin position="358"/>
        <end position="372"/>
    </location>
</feature>
<gene>
    <name evidence="3" type="ORF">CYMTET_32915</name>
</gene>
<evidence type="ECO:0000256" key="2">
    <source>
        <dbReference type="SAM" id="MobiDB-lite"/>
    </source>
</evidence>
<protein>
    <submittedName>
        <fullName evidence="3">Uncharacterized protein</fullName>
    </submittedName>
</protein>
<dbReference type="Gene3D" id="1.10.287.1490">
    <property type="match status" value="1"/>
</dbReference>
<proteinExistence type="predicted"/>
<keyword evidence="4" id="KW-1185">Reference proteome</keyword>
<dbReference type="EMBL" id="LGRX02019891">
    <property type="protein sequence ID" value="KAK3258021.1"/>
    <property type="molecule type" value="Genomic_DNA"/>
</dbReference>
<feature type="compositionally biased region" description="Basic and acidic residues" evidence="2">
    <location>
        <begin position="530"/>
        <end position="542"/>
    </location>
</feature>
<dbReference type="Proteomes" id="UP001190700">
    <property type="component" value="Unassembled WGS sequence"/>
</dbReference>
<evidence type="ECO:0000256" key="1">
    <source>
        <dbReference type="SAM" id="Coils"/>
    </source>
</evidence>
<feature type="region of interest" description="Disordered" evidence="2">
    <location>
        <begin position="521"/>
        <end position="542"/>
    </location>
</feature>